<dbReference type="InterPro" id="IPR038720">
    <property type="entry name" value="YprB_RNase_H-like_dom"/>
</dbReference>
<dbReference type="AlphaFoldDB" id="A0A0P6YEP3"/>
<dbReference type="STRING" id="70996.SE18_06080"/>
<sequence length="182" mass="20704">MDAYLDIETTWQRTISVIGIYLPQRGTIQLVGAGVSDVNLYAALAGVETIFTFNGASFDLPIIYKALGADLKREFVHCDLLRECRRQNLRGGLKIVEQKIGIARSTHGLDGRDALRLWQAYESYNDQAALDLLLRYNRDDIINLPRLRCYLHKVKEPDLHPHVTIWHASEQSLLSPLSDEEQ</sequence>
<dbReference type="GO" id="GO:0004527">
    <property type="term" value="F:exonuclease activity"/>
    <property type="evidence" value="ECO:0007669"/>
    <property type="project" value="UniProtKB-KW"/>
</dbReference>
<dbReference type="PATRIC" id="fig|70996.4.peg.5616"/>
<feature type="domain" description="YprB ribonuclease H-like" evidence="1">
    <location>
        <begin position="3"/>
        <end position="149"/>
    </location>
</feature>
<dbReference type="Proteomes" id="UP000050277">
    <property type="component" value="Unassembled WGS sequence"/>
</dbReference>
<gene>
    <name evidence="2" type="ORF">SE18_06080</name>
</gene>
<evidence type="ECO:0000313" key="2">
    <source>
        <dbReference type="EMBL" id="KPL90631.1"/>
    </source>
</evidence>
<evidence type="ECO:0000313" key="3">
    <source>
        <dbReference type="Proteomes" id="UP000050277"/>
    </source>
</evidence>
<dbReference type="InterPro" id="IPR012337">
    <property type="entry name" value="RNaseH-like_sf"/>
</dbReference>
<organism evidence="2 3">
    <name type="scientific">Herpetosiphon geysericola</name>
    <dbReference type="NCBI Taxonomy" id="70996"/>
    <lineage>
        <taxon>Bacteria</taxon>
        <taxon>Bacillati</taxon>
        <taxon>Chloroflexota</taxon>
        <taxon>Chloroflexia</taxon>
        <taxon>Herpetosiphonales</taxon>
        <taxon>Herpetosiphonaceae</taxon>
        <taxon>Herpetosiphon</taxon>
    </lineage>
</organism>
<comment type="caution">
    <text evidence="2">The sequence shown here is derived from an EMBL/GenBank/DDBJ whole genome shotgun (WGS) entry which is preliminary data.</text>
</comment>
<keyword evidence="2" id="KW-0540">Nuclease</keyword>
<dbReference type="PANTHER" id="PTHR38462:SF1">
    <property type="entry name" value="YPRB RIBONUCLEASE H-LIKE DOMAIN-CONTAINING PROTEIN"/>
    <property type="match status" value="1"/>
</dbReference>
<keyword evidence="2" id="KW-0378">Hydrolase</keyword>
<dbReference type="OrthoDB" id="9790530at2"/>
<accession>A0A0P6YEP3</accession>
<name>A0A0P6YEP3_9CHLR</name>
<evidence type="ECO:0000259" key="1">
    <source>
        <dbReference type="Pfam" id="PF13482"/>
    </source>
</evidence>
<dbReference type="Pfam" id="PF13482">
    <property type="entry name" value="RNase_H_2"/>
    <property type="match status" value="1"/>
</dbReference>
<dbReference type="EMBL" id="LGKP01000011">
    <property type="protein sequence ID" value="KPL90631.1"/>
    <property type="molecule type" value="Genomic_DNA"/>
</dbReference>
<keyword evidence="2" id="KW-0269">Exonuclease</keyword>
<protein>
    <submittedName>
        <fullName evidence="2">Exonuclease</fullName>
    </submittedName>
</protein>
<reference evidence="2 3" key="1">
    <citation type="submission" date="2015-07" db="EMBL/GenBank/DDBJ databases">
        <title>Whole genome sequence of Herpetosiphon geysericola DSM 7119.</title>
        <authorList>
            <person name="Hemp J."/>
            <person name="Ward L.M."/>
            <person name="Pace L.A."/>
            <person name="Fischer W.W."/>
        </authorList>
    </citation>
    <scope>NUCLEOTIDE SEQUENCE [LARGE SCALE GENOMIC DNA]</scope>
    <source>
        <strain evidence="2 3">DSM 7119</strain>
    </source>
</reference>
<dbReference type="SUPFAM" id="SSF53098">
    <property type="entry name" value="Ribonuclease H-like"/>
    <property type="match status" value="1"/>
</dbReference>
<dbReference type="PANTHER" id="PTHR38462">
    <property type="entry name" value="EXONUCLEASE-LIKE PROTEIN"/>
    <property type="match status" value="1"/>
</dbReference>
<proteinExistence type="predicted"/>
<keyword evidence="3" id="KW-1185">Reference proteome</keyword>
<dbReference type="RefSeq" id="WP_054533539.1">
    <property type="nucleotide sequence ID" value="NZ_LGKP01000011.1"/>
</dbReference>